<dbReference type="InterPro" id="IPR017850">
    <property type="entry name" value="Alkaline_phosphatase_core_sf"/>
</dbReference>
<dbReference type="Proteomes" id="UP000239899">
    <property type="component" value="Unassembled WGS sequence"/>
</dbReference>
<dbReference type="CDD" id="cd16011">
    <property type="entry name" value="iPGM_like"/>
    <property type="match status" value="1"/>
</dbReference>
<dbReference type="AlphaFoldDB" id="A0A2P6TL70"/>
<dbReference type="Gene3D" id="1.25.40.10">
    <property type="entry name" value="Tetratricopeptide repeat domain"/>
    <property type="match status" value="1"/>
</dbReference>
<feature type="domain" description="Metalloenzyme" evidence="7">
    <location>
        <begin position="13"/>
        <end position="390"/>
    </location>
</feature>
<dbReference type="STRING" id="3076.A0A2P6TL70"/>
<dbReference type="OrthoDB" id="113620at2759"/>
<reference evidence="8 9" key="1">
    <citation type="journal article" date="2018" name="Plant J.">
        <title>Genome sequences of Chlorella sorokiniana UTEX 1602 and Micractinium conductrix SAG 241.80: implications to maltose excretion by a green alga.</title>
        <authorList>
            <person name="Arriola M.B."/>
            <person name="Velmurugan N."/>
            <person name="Zhang Y."/>
            <person name="Plunkett M.H."/>
            <person name="Hondzo H."/>
            <person name="Barney B.M."/>
        </authorList>
    </citation>
    <scope>NUCLEOTIDE SEQUENCE [LARGE SCALE GENOMIC DNA]</scope>
    <source>
        <strain evidence="9">UTEX 1602</strain>
    </source>
</reference>
<evidence type="ECO:0000256" key="2">
    <source>
        <dbReference type="ARBA" id="ARBA00002315"/>
    </source>
</evidence>
<name>A0A2P6TL70_CHLSO</name>
<dbReference type="Pfam" id="PF01676">
    <property type="entry name" value="Metalloenzyme"/>
    <property type="match status" value="1"/>
</dbReference>
<dbReference type="PANTHER" id="PTHR31209">
    <property type="entry name" value="COFACTOR-INDEPENDENT PHOSPHOGLYCERATE MUTASE"/>
    <property type="match status" value="1"/>
</dbReference>
<dbReference type="PANTHER" id="PTHR31209:SF0">
    <property type="entry name" value="METALLOENZYME DOMAIN-CONTAINING PROTEIN"/>
    <property type="match status" value="1"/>
</dbReference>
<keyword evidence="9" id="KW-1185">Reference proteome</keyword>
<gene>
    <name evidence="8" type="ORF">C2E21_6317</name>
</gene>
<dbReference type="EMBL" id="LHPG02000012">
    <property type="protein sequence ID" value="PRW45042.1"/>
    <property type="molecule type" value="Genomic_DNA"/>
</dbReference>
<feature type="region of interest" description="Disordered" evidence="6">
    <location>
        <begin position="404"/>
        <end position="433"/>
    </location>
</feature>
<dbReference type="Pfam" id="PF10143">
    <property type="entry name" value="PhosphMutase"/>
    <property type="match status" value="1"/>
</dbReference>
<evidence type="ECO:0000313" key="9">
    <source>
        <dbReference type="Proteomes" id="UP000239899"/>
    </source>
</evidence>
<accession>A0A2P6TL70</accession>
<proteinExistence type="inferred from homology"/>
<dbReference type="SUPFAM" id="SSF48452">
    <property type="entry name" value="TPR-like"/>
    <property type="match status" value="1"/>
</dbReference>
<dbReference type="SUPFAM" id="SSF53649">
    <property type="entry name" value="Alkaline phosphatase-like"/>
    <property type="match status" value="1"/>
</dbReference>
<sequence>MASAAGAPAQPERVAFVLVDGIGDVSIPAFGNRTPLQAAAVPHLDAIAAAGLCGLMDPVEPGLACGSDTAHLSLFGYDPRIYYRGRGAFESMGAGLDMAPGDIAFKSNFATLDPQAGIVLRRRADRRFEDLGPVLCAALDGLRLPSFPQHTVSVKYATEHRCGVVVRGPGLSDQISGTDPLKDNLPLLRAQPLDDSPEAAHTAAVVNELSDCMRQVLESHPINAQRVAEGKPPANVVLLRGCGSRLALQEFQQRHGLRACMLAPTKIIAGLGMSLGISVLQVPGTTGDYRTLFHRKAEAIAEALSAGGFQFAFLHVKAVDDTGHDFLTHMKPRYQEVVDKMVGQLLRLLWQQERAGNGRYSIVVTGDHSTPVEFGDHSHEPVPFAIAHVRHVVQTLGGDAAVQAIPLGPIPHPEDQQQGGGSSGSQAGGAAFQQQGAAAAAGGSVGGRRALSQPAAAGQSRRALLTGAGGGLALAGGLLAAGGVAAMAAAASADPNALVRQGMNKFRENDVEGSIEAFDAALAARPAIRPYLWQRGLSLYYVQQYQEGAQQFRDDVAVNPNDTEESIWAFLCEAQLVGADAARQQFLEVGRDPRPVMRAAYECFRTGAQPDAILQAARGDQQGHDACYALLYVGLWHEAHGNAAAAEAAITQACRTQYAQQSGDYMAALARVHCSRRGWEV</sequence>
<comment type="pathway">
    <text evidence="3">Carbohydrate degradation.</text>
</comment>
<comment type="function">
    <text evidence="2">Catalyzes the interconversion of 2-phosphoglycerate and 3-phosphoglycerate.</text>
</comment>
<evidence type="ECO:0000256" key="5">
    <source>
        <dbReference type="ARBA" id="ARBA00023152"/>
    </source>
</evidence>
<evidence type="ECO:0000256" key="4">
    <source>
        <dbReference type="ARBA" id="ARBA00005524"/>
    </source>
</evidence>
<dbReference type="Gene3D" id="3.40.720.10">
    <property type="entry name" value="Alkaline Phosphatase, subunit A"/>
    <property type="match status" value="2"/>
</dbReference>
<dbReference type="GO" id="GO:0006096">
    <property type="term" value="P:glycolytic process"/>
    <property type="evidence" value="ECO:0007669"/>
    <property type="project" value="UniProtKB-KW"/>
</dbReference>
<evidence type="ECO:0000259" key="7">
    <source>
        <dbReference type="Pfam" id="PF01676"/>
    </source>
</evidence>
<organism evidence="8 9">
    <name type="scientific">Chlorella sorokiniana</name>
    <name type="common">Freshwater green alga</name>
    <dbReference type="NCBI Taxonomy" id="3076"/>
    <lineage>
        <taxon>Eukaryota</taxon>
        <taxon>Viridiplantae</taxon>
        <taxon>Chlorophyta</taxon>
        <taxon>core chlorophytes</taxon>
        <taxon>Trebouxiophyceae</taxon>
        <taxon>Chlorellales</taxon>
        <taxon>Chlorellaceae</taxon>
        <taxon>Chlorella clade</taxon>
        <taxon>Chlorella</taxon>
    </lineage>
</organism>
<feature type="compositionally biased region" description="Gly residues" evidence="6">
    <location>
        <begin position="418"/>
        <end position="427"/>
    </location>
</feature>
<evidence type="ECO:0000256" key="1">
    <source>
        <dbReference type="ARBA" id="ARBA00000370"/>
    </source>
</evidence>
<comment type="caution">
    <text evidence="8">The sequence shown here is derived from an EMBL/GenBank/DDBJ whole genome shotgun (WGS) entry which is preliminary data.</text>
</comment>
<evidence type="ECO:0000256" key="3">
    <source>
        <dbReference type="ARBA" id="ARBA00004921"/>
    </source>
</evidence>
<comment type="similarity">
    <text evidence="4">Belongs to the BPG-independent phosphoglycerate mutase family. A-PGAM subfamily.</text>
</comment>
<dbReference type="InterPro" id="IPR006124">
    <property type="entry name" value="Metalloenzyme"/>
</dbReference>
<evidence type="ECO:0000256" key="6">
    <source>
        <dbReference type="SAM" id="MobiDB-lite"/>
    </source>
</evidence>
<dbReference type="InterPro" id="IPR004456">
    <property type="entry name" value="Pglycerate_mutase_ApgM"/>
</dbReference>
<dbReference type="InterPro" id="IPR011990">
    <property type="entry name" value="TPR-like_helical_dom_sf"/>
</dbReference>
<comment type="catalytic activity">
    <reaction evidence="1">
        <text>(2R)-2-phosphoglycerate = (2R)-3-phosphoglycerate</text>
        <dbReference type="Rhea" id="RHEA:15901"/>
        <dbReference type="ChEBI" id="CHEBI:58272"/>
        <dbReference type="ChEBI" id="CHEBI:58289"/>
        <dbReference type="EC" id="5.4.2.12"/>
    </reaction>
</comment>
<dbReference type="GO" id="GO:0004619">
    <property type="term" value="F:phosphoglycerate mutase activity"/>
    <property type="evidence" value="ECO:0007669"/>
    <property type="project" value="UniProtKB-EC"/>
</dbReference>
<evidence type="ECO:0000313" key="8">
    <source>
        <dbReference type="EMBL" id="PRW45042.1"/>
    </source>
</evidence>
<keyword evidence="5" id="KW-0324">Glycolysis</keyword>
<dbReference type="GO" id="GO:0046872">
    <property type="term" value="F:metal ion binding"/>
    <property type="evidence" value="ECO:0007669"/>
    <property type="project" value="InterPro"/>
</dbReference>
<protein>
    <submittedName>
        <fullName evidence="8">2,3-bisphosphoglycerate-independent phosphoglycerate mutase isoform X2</fullName>
    </submittedName>
</protein>
<dbReference type="NCBIfam" id="TIGR00306">
    <property type="entry name" value="apgM"/>
    <property type="match status" value="1"/>
</dbReference>